<dbReference type="Proteomes" id="UP000594454">
    <property type="component" value="Chromosome 1"/>
</dbReference>
<evidence type="ECO:0000313" key="4">
    <source>
        <dbReference type="Proteomes" id="UP000594454"/>
    </source>
</evidence>
<evidence type="ECO:0000313" key="3">
    <source>
        <dbReference type="EMBL" id="CAD7078967.1"/>
    </source>
</evidence>
<evidence type="ECO:0000256" key="1">
    <source>
        <dbReference type="ARBA" id="ARBA00022691"/>
    </source>
</evidence>
<gene>
    <name evidence="3" type="ORF">HERILL_LOCUS2206</name>
</gene>
<name>A0A7R8UFA9_HERIL</name>
<dbReference type="EMBL" id="LR899009">
    <property type="protein sequence ID" value="CAD7078967.1"/>
    <property type="molecule type" value="Genomic_DNA"/>
</dbReference>
<organism evidence="3 4">
    <name type="scientific">Hermetia illucens</name>
    <name type="common">Black soldier fly</name>
    <dbReference type="NCBI Taxonomy" id="343691"/>
    <lineage>
        <taxon>Eukaryota</taxon>
        <taxon>Metazoa</taxon>
        <taxon>Ecdysozoa</taxon>
        <taxon>Arthropoda</taxon>
        <taxon>Hexapoda</taxon>
        <taxon>Insecta</taxon>
        <taxon>Pterygota</taxon>
        <taxon>Neoptera</taxon>
        <taxon>Endopterygota</taxon>
        <taxon>Diptera</taxon>
        <taxon>Brachycera</taxon>
        <taxon>Stratiomyomorpha</taxon>
        <taxon>Stratiomyidae</taxon>
        <taxon>Hermetiinae</taxon>
        <taxon>Hermetia</taxon>
    </lineage>
</organism>
<dbReference type="GO" id="GO:0005634">
    <property type="term" value="C:nucleus"/>
    <property type="evidence" value="ECO:0007669"/>
    <property type="project" value="TreeGrafter"/>
</dbReference>
<dbReference type="Gene3D" id="3.40.50.150">
    <property type="entry name" value="Vaccinia Virus protein VP39"/>
    <property type="match status" value="1"/>
</dbReference>
<reference evidence="3 4" key="1">
    <citation type="submission" date="2020-11" db="EMBL/GenBank/DDBJ databases">
        <authorList>
            <person name="Wallbank WR R."/>
            <person name="Pardo Diaz C."/>
            <person name="Kozak K."/>
            <person name="Martin S."/>
            <person name="Jiggins C."/>
            <person name="Moest M."/>
            <person name="Warren A I."/>
            <person name="Generalovic N T."/>
            <person name="Byers J.R.P. K."/>
            <person name="Montejo-Kovacevich G."/>
            <person name="Yen C E."/>
        </authorList>
    </citation>
    <scope>NUCLEOTIDE SEQUENCE [LARGE SCALE GENOMIC DNA]</scope>
</reference>
<dbReference type="GO" id="GO:0016274">
    <property type="term" value="F:protein-arginine N-methyltransferase activity"/>
    <property type="evidence" value="ECO:0007669"/>
    <property type="project" value="InterPro"/>
</dbReference>
<dbReference type="InParanoid" id="A0A7R8UFA9"/>
<evidence type="ECO:0000256" key="2">
    <source>
        <dbReference type="PROSITE-ProRule" id="PRU01015"/>
    </source>
</evidence>
<keyword evidence="1 2" id="KW-0949">S-adenosyl-L-methionine</keyword>
<dbReference type="InterPro" id="IPR025799">
    <property type="entry name" value="Arg_MeTrfase"/>
</dbReference>
<dbReference type="Gene3D" id="2.70.160.11">
    <property type="entry name" value="Hnrnp arginine n-methyltransferase1"/>
    <property type="match status" value="1"/>
</dbReference>
<dbReference type="InterPro" id="IPR029063">
    <property type="entry name" value="SAM-dependent_MTases_sf"/>
</dbReference>
<keyword evidence="2" id="KW-0489">Methyltransferase</keyword>
<keyword evidence="4" id="KW-1185">Reference proteome</keyword>
<dbReference type="GO" id="GO:0032259">
    <property type="term" value="P:methylation"/>
    <property type="evidence" value="ECO:0007669"/>
    <property type="project" value="UniProtKB-KW"/>
</dbReference>
<dbReference type="PROSITE" id="PS51678">
    <property type="entry name" value="SAM_MT_PRMT"/>
    <property type="match status" value="1"/>
</dbReference>
<dbReference type="SUPFAM" id="SSF53335">
    <property type="entry name" value="S-adenosyl-L-methionine-dependent methyltransferases"/>
    <property type="match status" value="1"/>
</dbReference>
<dbReference type="GO" id="GO:0042054">
    <property type="term" value="F:histone methyltransferase activity"/>
    <property type="evidence" value="ECO:0007669"/>
    <property type="project" value="TreeGrafter"/>
</dbReference>
<accession>A0A7R8UFA9</accession>
<dbReference type="AlphaFoldDB" id="A0A7R8UFA9"/>
<keyword evidence="2" id="KW-0808">Transferase</keyword>
<proteinExistence type="predicted"/>
<sequence length="594" mass="67463">MLNDTKRNEAFRQAILHAVREEGVERVLDIGTGTGILALYAHEAGAKKIYACESNEIMSQIACNVFENDKLGNIVLLKDHSTNLSVKDLGDAQVDLIVTEIFDSGVFGEGVLSTLIHAKKILLKESGRVIPNKVELFVVGVDHVGIAEKQESINSTLENSIYLKNTTLIPKVDGPYDTYSSAGGGDHLIIRTERAHAFTVNFNDLQSMQEADEGQLDATVQLRCSEGGHIEGFIVFFALHLDDKNVIANFDETPMTSEITKCWDPVLFRLNEPMEVRKYQVLKATVSCRGGVLNLKHEYDPIDERVVAVDPELYAFLADDEYLYELEYNVIKLLKKNKKKFVNFADFLTFPHIGINLLKEGEIETLYCPEKTRDFVEKISDWNCITKGAIKFVQDLEDFLENDIKLDIILMQPITGHGTLNEEHLKHYETLKTNCLSTSGAIFPNKIDLCAKLIHSSWLQQVTSVQNENLQDCSIPTQMNEYSTRHQFEFKDFDSSDLSDITTIAKIHFDENFHQKDVIINLNMVRNQINGILYYFKIFFTSNSIPVLTNRKKSFCTQNCFVQNFDVAKDRTSVVVRCIQDEFVFRCEILENTS</sequence>
<dbReference type="CDD" id="cd02440">
    <property type="entry name" value="AdoMet_MTases"/>
    <property type="match status" value="1"/>
</dbReference>
<dbReference type="PANTHER" id="PTHR11006:SF60">
    <property type="entry name" value="PROTEIN ARGININE N-METHYLTRANSFERASE 9"/>
    <property type="match status" value="1"/>
</dbReference>
<dbReference type="PANTHER" id="PTHR11006">
    <property type="entry name" value="PROTEIN ARGININE N-METHYLTRANSFERASE"/>
    <property type="match status" value="1"/>
</dbReference>
<evidence type="ECO:0008006" key="5">
    <source>
        <dbReference type="Google" id="ProtNLM"/>
    </source>
</evidence>
<dbReference type="OrthoDB" id="5980806at2759"/>
<dbReference type="Pfam" id="PF06325">
    <property type="entry name" value="PrmA"/>
    <property type="match status" value="1"/>
</dbReference>
<protein>
    <recommendedName>
        <fullName evidence="5">Protein arginine N-methyltransferase</fullName>
    </recommendedName>
</protein>